<dbReference type="GO" id="GO:0005680">
    <property type="term" value="C:anaphase-promoting complex"/>
    <property type="evidence" value="ECO:0007669"/>
    <property type="project" value="TreeGrafter"/>
</dbReference>
<dbReference type="SUPFAM" id="SSF75632">
    <property type="entry name" value="Cullin homology domain"/>
    <property type="match status" value="1"/>
</dbReference>
<evidence type="ECO:0000259" key="2">
    <source>
        <dbReference type="PROSITE" id="PS50069"/>
    </source>
</evidence>
<feature type="domain" description="Cullin family profile" evidence="2">
    <location>
        <begin position="492"/>
        <end position="685"/>
    </location>
</feature>
<accession>A0A068S7A9</accession>
<dbReference type="Gene3D" id="1.20.1310.10">
    <property type="entry name" value="Cullin Repeats"/>
    <property type="match status" value="1"/>
</dbReference>
<dbReference type="GO" id="GO:0007091">
    <property type="term" value="P:metaphase/anaphase transition of mitotic cell cycle"/>
    <property type="evidence" value="ECO:0007669"/>
    <property type="project" value="TreeGrafter"/>
</dbReference>
<proteinExistence type="inferred from homology"/>
<gene>
    <name evidence="3" type="ORF">LCOR_08106.1</name>
</gene>
<evidence type="ECO:0000313" key="3">
    <source>
        <dbReference type="EMBL" id="CDH57126.1"/>
    </source>
</evidence>
<reference evidence="3" key="1">
    <citation type="submission" date="2013-08" db="EMBL/GenBank/DDBJ databases">
        <title>Gene expansion shapes genome architecture in the human pathogen Lichtheimia corymbifera: an evolutionary genomics analysis in the ancient terrestrial Mucorales (Mucoromycotina).</title>
        <authorList>
            <person name="Schwartze V.U."/>
            <person name="Winter S."/>
            <person name="Shelest E."/>
            <person name="Marcet-Houben M."/>
            <person name="Horn F."/>
            <person name="Wehner S."/>
            <person name="Hoffmann K."/>
            <person name="Riege K."/>
            <person name="Sammeth M."/>
            <person name="Nowrousian M."/>
            <person name="Valiante V."/>
            <person name="Linde J."/>
            <person name="Jacobsen I.D."/>
            <person name="Marz M."/>
            <person name="Brakhage A.A."/>
            <person name="Gabaldon T."/>
            <person name="Bocker S."/>
            <person name="Voigt K."/>
        </authorList>
    </citation>
    <scope>NUCLEOTIDE SEQUENCE [LARGE SCALE GENOMIC DNA]</scope>
    <source>
        <strain evidence="3">FSU 9682</strain>
    </source>
</reference>
<dbReference type="GO" id="GO:0070979">
    <property type="term" value="P:protein K11-linked ubiquitination"/>
    <property type="evidence" value="ECO:0007669"/>
    <property type="project" value="TreeGrafter"/>
</dbReference>
<dbReference type="Gene3D" id="3.30.230.130">
    <property type="entry name" value="Cullin, Chain C, Domain 2"/>
    <property type="match status" value="1"/>
</dbReference>
<comment type="caution">
    <text evidence="3">The sequence shown here is derived from an EMBL/GenBank/DDBJ whole genome shotgun (WGS) entry which is preliminary data.</text>
</comment>
<dbReference type="STRING" id="1263082.A0A068S7A9"/>
<comment type="similarity">
    <text evidence="1">Belongs to the cullin family.</text>
</comment>
<dbReference type="PANTHER" id="PTHR45957:SF1">
    <property type="entry name" value="ANAPHASE-PROMOTING COMPLEX SUBUNIT 2"/>
    <property type="match status" value="1"/>
</dbReference>
<dbReference type="AlphaFoldDB" id="A0A068S7A9"/>
<organism evidence="3 4">
    <name type="scientific">Lichtheimia corymbifera JMRC:FSU:9682</name>
    <dbReference type="NCBI Taxonomy" id="1263082"/>
    <lineage>
        <taxon>Eukaryota</taxon>
        <taxon>Fungi</taxon>
        <taxon>Fungi incertae sedis</taxon>
        <taxon>Mucoromycota</taxon>
        <taxon>Mucoromycotina</taxon>
        <taxon>Mucoromycetes</taxon>
        <taxon>Mucorales</taxon>
        <taxon>Lichtheimiaceae</taxon>
        <taxon>Lichtheimia</taxon>
    </lineage>
</organism>
<dbReference type="PANTHER" id="PTHR45957">
    <property type="entry name" value="ANAPHASE-PROMOTING COMPLEX SUBUNIT 2"/>
    <property type="match status" value="1"/>
</dbReference>
<evidence type="ECO:0000313" key="4">
    <source>
        <dbReference type="Proteomes" id="UP000027586"/>
    </source>
</evidence>
<dbReference type="VEuPathDB" id="FungiDB:LCOR_08106.1"/>
<dbReference type="OrthoDB" id="5581181at2759"/>
<protein>
    <submittedName>
        <fullName evidence="3">Anaphase-promoting complex subunit 2</fullName>
    </submittedName>
</protein>
<dbReference type="InterPro" id="IPR044554">
    <property type="entry name" value="ANAPC2"/>
</dbReference>
<dbReference type="EMBL" id="CBTN010000043">
    <property type="protein sequence ID" value="CDH57126.1"/>
    <property type="molecule type" value="Genomic_DNA"/>
</dbReference>
<dbReference type="InterPro" id="IPR016158">
    <property type="entry name" value="Cullin_homology"/>
</dbReference>
<sequence length="705" mass="81874">MVLPSNLELERAIHWFNIQHRKNYGADTISELPPRVLTLRDSPVKCFVDNKLPEQLIHDYYLALVMDYFKTEAQPILERWMTNNDMSLEEFISQLYTIYQTIENPLKMPLLINSPLSSPKLKTHLKQICSRNLLTTLASRKAEFDRKRDAFYLDGFALFETRRPCWVPELLNGYDTRVLYEDLESDIPYFTDAATLSNQQLQAIIDRIINSGSAIMMDEDPPALDDAMISFKNTCHQIHALGLSADMTPLVQNRLQEKLTLDADWVDDIGQESILDDTMLWTRQVLLPWLSFVWLARDIEEEQWYDFLRAKIKVEHLARKIFFDTRLSRIFDIITEYPASESVVLDLKRIACKKRPEKLGNDNILLHRIKEAVLKEFQARLLKLSVWPTAILQQCVLCVQCLRELDPSCDILLPIIDSVRTYLRTKRNDAVAAVVDMIREGEEYGLSDDDIYTFKEGELEGKEEMDERERLRRIAIDPTAILISMCGSAAGFVKAYQAKLSKELFMVKDYDTDEEMAKLELLKQRFPANTMMSCDIMLKDLAESKRIDRQIHDDNVGVQDTFHGMVLSRHYWPRKNADDEDDENEDEDPEKPVQLHPEIVQSMERFEAQFRGYKTDRKLKWSPTQGCITVELEFGDRTAEFRVDSIKALVISVFNDSDQAFTDEQIAETLNVDVDLVLEALEFWEKEGVLELTSDGVFRVLDEER</sequence>
<dbReference type="InterPro" id="IPR036317">
    <property type="entry name" value="Cullin_homology_sf"/>
</dbReference>
<dbReference type="Proteomes" id="UP000027586">
    <property type="component" value="Unassembled WGS sequence"/>
</dbReference>
<dbReference type="SMART" id="SM00182">
    <property type="entry name" value="CULLIN"/>
    <property type="match status" value="1"/>
</dbReference>
<dbReference type="Pfam" id="PF26557">
    <property type="entry name" value="Cullin_AB"/>
    <property type="match status" value="1"/>
</dbReference>
<dbReference type="Pfam" id="PF25773">
    <property type="entry name" value="TPR_ANAPC2"/>
    <property type="match status" value="1"/>
</dbReference>
<evidence type="ECO:0000256" key="1">
    <source>
        <dbReference type="PROSITE-ProRule" id="PRU00330"/>
    </source>
</evidence>
<dbReference type="GO" id="GO:0031625">
    <property type="term" value="F:ubiquitin protein ligase binding"/>
    <property type="evidence" value="ECO:0007669"/>
    <property type="project" value="InterPro"/>
</dbReference>
<name>A0A068S7A9_9FUNG</name>
<dbReference type="GO" id="GO:0006511">
    <property type="term" value="P:ubiquitin-dependent protein catabolic process"/>
    <property type="evidence" value="ECO:0007669"/>
    <property type="project" value="InterPro"/>
</dbReference>
<dbReference type="InterPro" id="IPR057975">
    <property type="entry name" value="TPR_ANAPC2"/>
</dbReference>
<dbReference type="InterPro" id="IPR059120">
    <property type="entry name" value="Cullin-like_AB"/>
</dbReference>
<keyword evidence="4" id="KW-1185">Reference proteome</keyword>
<dbReference type="PROSITE" id="PS50069">
    <property type="entry name" value="CULLIN_2"/>
    <property type="match status" value="1"/>
</dbReference>